<dbReference type="AlphaFoldDB" id="A0A0R0D4N5"/>
<dbReference type="Proteomes" id="UP000051386">
    <property type="component" value="Unassembled WGS sequence"/>
</dbReference>
<comment type="caution">
    <text evidence="2">The sequence shown here is derived from an EMBL/GenBank/DDBJ whole genome shotgun (WGS) entry which is preliminary data.</text>
</comment>
<feature type="chain" id="PRO_5006395092" description="Secreted protein" evidence="1">
    <location>
        <begin position="25"/>
        <end position="252"/>
    </location>
</feature>
<dbReference type="RefSeq" id="WP_057506936.1">
    <property type="nucleotide sequence ID" value="NZ_LDJK01000005.1"/>
</dbReference>
<sequence length="252" mass="26556">MPSSRSFRPALLASLLLAPLAALAQPAQTSAAVRQYQAVERLQAMADAGTPPALAEVAEQVRKANNPDVLKDLGTLLPVQVQMICSNGQHAALISSRFAGDGSDAAMLQQLTPAWNDAQVFALQCGAMQLSLQGTALAGLPAAQRPKEELDQMRLRTSLLLLGYADVASAVALTEVPQAQRQALLRDALAAAKQAVRSMPLHARTQYQQMVRDRVGDVPNADTALVAPLLAAFSATECDDACTLLDAEPVAP</sequence>
<reference evidence="2 3" key="1">
    <citation type="submission" date="2015-05" db="EMBL/GenBank/DDBJ databases">
        <title>Genome sequencing and analysis of members of genus Stenotrophomonas.</title>
        <authorList>
            <person name="Patil P.P."/>
            <person name="Midha S."/>
            <person name="Patil P.B."/>
        </authorList>
    </citation>
    <scope>NUCLEOTIDE SEQUENCE [LARGE SCALE GENOMIC DNA]</scope>
    <source>
        <strain evidence="2 3">DSM 21508</strain>
    </source>
</reference>
<gene>
    <name evidence="2" type="ORF">ABB28_01540</name>
</gene>
<evidence type="ECO:0000313" key="3">
    <source>
        <dbReference type="Proteomes" id="UP000051386"/>
    </source>
</evidence>
<evidence type="ECO:0000256" key="1">
    <source>
        <dbReference type="SAM" id="SignalP"/>
    </source>
</evidence>
<name>A0A0R0D4N5_9GAMM</name>
<feature type="signal peptide" evidence="1">
    <location>
        <begin position="1"/>
        <end position="24"/>
    </location>
</feature>
<evidence type="ECO:0008006" key="4">
    <source>
        <dbReference type="Google" id="ProtNLM"/>
    </source>
</evidence>
<accession>A0A0R0D4N5</accession>
<proteinExistence type="predicted"/>
<organism evidence="2 3">
    <name type="scientific">Stenotrophomonas chelatiphaga</name>
    <dbReference type="NCBI Taxonomy" id="517011"/>
    <lineage>
        <taxon>Bacteria</taxon>
        <taxon>Pseudomonadati</taxon>
        <taxon>Pseudomonadota</taxon>
        <taxon>Gammaproteobacteria</taxon>
        <taxon>Lysobacterales</taxon>
        <taxon>Lysobacteraceae</taxon>
        <taxon>Stenotrophomonas</taxon>
    </lineage>
</organism>
<dbReference type="EMBL" id="LDJK01000005">
    <property type="protein sequence ID" value="KRG77085.1"/>
    <property type="molecule type" value="Genomic_DNA"/>
</dbReference>
<keyword evidence="1" id="KW-0732">Signal</keyword>
<protein>
    <recommendedName>
        <fullName evidence="4">Secreted protein</fullName>
    </recommendedName>
</protein>
<keyword evidence="3" id="KW-1185">Reference proteome</keyword>
<dbReference type="PATRIC" id="fig|517011.3.peg.2073"/>
<evidence type="ECO:0000313" key="2">
    <source>
        <dbReference type="EMBL" id="KRG77085.1"/>
    </source>
</evidence>